<keyword evidence="7" id="KW-1185">Reference proteome</keyword>
<evidence type="ECO:0000313" key="6">
    <source>
        <dbReference type="EMBL" id="QOW01982.1"/>
    </source>
</evidence>
<feature type="domain" description="WGR" evidence="5">
    <location>
        <begin position="4"/>
        <end position="86"/>
    </location>
</feature>
<keyword evidence="1" id="KW-0436">Ligase</keyword>
<dbReference type="GO" id="GO:0006260">
    <property type="term" value="P:DNA replication"/>
    <property type="evidence" value="ECO:0007669"/>
    <property type="project" value="UniProtKB-KW"/>
</dbReference>
<keyword evidence="3" id="KW-0227">DNA damage</keyword>
<evidence type="ECO:0000256" key="4">
    <source>
        <dbReference type="ARBA" id="ARBA00023204"/>
    </source>
</evidence>
<dbReference type="RefSeq" id="WP_193904242.1">
    <property type="nucleotide sequence ID" value="NZ_CP063453.1"/>
</dbReference>
<keyword evidence="6" id="KW-0614">Plasmid</keyword>
<dbReference type="Gene3D" id="2.20.140.10">
    <property type="entry name" value="WGR domain"/>
    <property type="match status" value="1"/>
</dbReference>
<dbReference type="Proteomes" id="UP000593818">
    <property type="component" value="Plasmid pSID"/>
</dbReference>
<dbReference type="AlphaFoldDB" id="A0A7M2XY95"/>
<dbReference type="InterPro" id="IPR016059">
    <property type="entry name" value="DNA_ligase_ATP-dep_CS"/>
</dbReference>
<dbReference type="SUPFAM" id="SSF56091">
    <property type="entry name" value="DNA ligase/mRNA capping enzyme, catalytic domain"/>
    <property type="match status" value="1"/>
</dbReference>
<dbReference type="PANTHER" id="PTHR47810:SF1">
    <property type="entry name" value="DNA LIGASE B"/>
    <property type="match status" value="1"/>
</dbReference>
<accession>A0A7M2XY95</accession>
<gene>
    <name evidence="6" type="ORF">INP59_26785</name>
</gene>
<evidence type="ECO:0000256" key="3">
    <source>
        <dbReference type="ARBA" id="ARBA00022763"/>
    </source>
</evidence>
<organism evidence="6 7">
    <name type="scientific">Rhodococcus pyridinivorans</name>
    <dbReference type="NCBI Taxonomy" id="103816"/>
    <lineage>
        <taxon>Bacteria</taxon>
        <taxon>Bacillati</taxon>
        <taxon>Actinomycetota</taxon>
        <taxon>Actinomycetes</taxon>
        <taxon>Mycobacteriales</taxon>
        <taxon>Nocardiaceae</taxon>
        <taxon>Rhodococcus</taxon>
    </lineage>
</organism>
<dbReference type="EMBL" id="CP063453">
    <property type="protein sequence ID" value="QOW01982.1"/>
    <property type="molecule type" value="Genomic_DNA"/>
</dbReference>
<name>A0A7M2XY95_9NOCA</name>
<dbReference type="InterPro" id="IPR050326">
    <property type="entry name" value="NAD_dep_DNA_ligaseB"/>
</dbReference>
<evidence type="ECO:0000259" key="5">
    <source>
        <dbReference type="PROSITE" id="PS51977"/>
    </source>
</evidence>
<proteinExistence type="predicted"/>
<sequence>MTTTAHINEAVYIDPRAGNDKFYRTFTFGSAWVSQYGRNGTLGTFTKIVETASPEAAVKAAAAKFAGKVKKGYEPVRSGGVETSTFITADNLAVLDTLVESLQKGDAVGIVTEPVAAVEMDTRREDFTAAAVEALTATSFLGEPAVAEDTMPSLPVRPMLASVQPAEIVADAMDSDDWCAQFKYDGDRVVIEIDNGEIRVLNRQGQAKVRNVGPSHLHPFSALHSGRWVFDGEVVGRTLVLFDLIVATDGINTWARESMGFPVRHHTLTILTEVLGIPAVDKATEGSPVVLAPVAVTAQHKADMLESAVAEQREGIILRHYCGTYESGRRSTMLVKHKLIKDVDVVVTALHPVKDSAELAVHDAEGNLVQVGTASTIGKGAVEVGQVWVVTFLYVANPEHPRMVQPRLIRQRHDKAPTECLLDQFADAGTNKAV</sequence>
<dbReference type="Pfam" id="PF01068">
    <property type="entry name" value="DNA_ligase_A_M"/>
    <property type="match status" value="1"/>
</dbReference>
<dbReference type="Gene3D" id="3.30.470.30">
    <property type="entry name" value="DNA ligase/mRNA capping enzyme"/>
    <property type="match status" value="1"/>
</dbReference>
<dbReference type="GO" id="GO:0006310">
    <property type="term" value="P:DNA recombination"/>
    <property type="evidence" value="ECO:0007669"/>
    <property type="project" value="InterPro"/>
</dbReference>
<evidence type="ECO:0000256" key="2">
    <source>
        <dbReference type="ARBA" id="ARBA00022705"/>
    </source>
</evidence>
<dbReference type="InterPro" id="IPR008893">
    <property type="entry name" value="WGR_domain"/>
</dbReference>
<keyword evidence="2" id="KW-0235">DNA replication</keyword>
<dbReference type="PROSITE" id="PS51977">
    <property type="entry name" value="WGR"/>
    <property type="match status" value="1"/>
</dbReference>
<dbReference type="GO" id="GO:0005524">
    <property type="term" value="F:ATP binding"/>
    <property type="evidence" value="ECO:0007669"/>
    <property type="project" value="InterPro"/>
</dbReference>
<dbReference type="GO" id="GO:0003910">
    <property type="term" value="F:DNA ligase (ATP) activity"/>
    <property type="evidence" value="ECO:0007669"/>
    <property type="project" value="InterPro"/>
</dbReference>
<dbReference type="InterPro" id="IPR012310">
    <property type="entry name" value="DNA_ligase_ATP-dep_cent"/>
</dbReference>
<dbReference type="PANTHER" id="PTHR47810">
    <property type="entry name" value="DNA LIGASE"/>
    <property type="match status" value="1"/>
</dbReference>
<evidence type="ECO:0000256" key="1">
    <source>
        <dbReference type="ARBA" id="ARBA00022598"/>
    </source>
</evidence>
<dbReference type="InterPro" id="IPR036930">
    <property type="entry name" value="WGR_dom_sf"/>
</dbReference>
<dbReference type="SMART" id="SM00773">
    <property type="entry name" value="WGR"/>
    <property type="match status" value="1"/>
</dbReference>
<evidence type="ECO:0000313" key="7">
    <source>
        <dbReference type="Proteomes" id="UP000593818"/>
    </source>
</evidence>
<protein>
    <submittedName>
        <fullName evidence="6">WGR domain-containing protein</fullName>
    </submittedName>
</protein>
<geneLocation type="plasmid" evidence="6 7">
    <name>pSID</name>
</geneLocation>
<dbReference type="PROSITE" id="PS00697">
    <property type="entry name" value="DNA_LIGASE_A1"/>
    <property type="match status" value="1"/>
</dbReference>
<dbReference type="SUPFAM" id="SSF142921">
    <property type="entry name" value="WGR domain-like"/>
    <property type="match status" value="1"/>
</dbReference>
<reference evidence="6 7" key="1">
    <citation type="submission" date="2020-10" db="EMBL/GenBank/DDBJ databases">
        <title>Whole genome sequence of oil-degrading bacteria Rhodococcus pyridinivorans strain 5Ap.</title>
        <authorList>
            <person name="Akhremchuk A.E."/>
            <person name="Valentovich L.N."/>
            <person name="Charniauskaya M.I."/>
            <person name="Bukliarevich H.A."/>
            <person name="Titok M.A."/>
        </authorList>
    </citation>
    <scope>NUCLEOTIDE SEQUENCE [LARGE SCALE GENOMIC DNA]</scope>
    <source>
        <strain evidence="6 7">5Ap</strain>
        <plasmid evidence="6 7">pSID</plasmid>
    </source>
</reference>
<keyword evidence="4" id="KW-0234">DNA repair</keyword>
<dbReference type="GO" id="GO:0006281">
    <property type="term" value="P:DNA repair"/>
    <property type="evidence" value="ECO:0007669"/>
    <property type="project" value="UniProtKB-KW"/>
</dbReference>
<dbReference type="Pfam" id="PF05406">
    <property type="entry name" value="WGR"/>
    <property type="match status" value="1"/>
</dbReference>